<dbReference type="InterPro" id="IPR001173">
    <property type="entry name" value="Glyco_trans_2-like"/>
</dbReference>
<evidence type="ECO:0000313" key="4">
    <source>
        <dbReference type="EMBL" id="OJI11526.1"/>
    </source>
</evidence>
<dbReference type="CDD" id="cd00761">
    <property type="entry name" value="Glyco_tranf_GTA_type"/>
    <property type="match status" value="1"/>
</dbReference>
<dbReference type="Pfam" id="PF00535">
    <property type="entry name" value="Glycos_transf_2"/>
    <property type="match status" value="1"/>
</dbReference>
<accession>A0A1V4FLI3</accession>
<evidence type="ECO:0000256" key="2">
    <source>
        <dbReference type="ARBA" id="ARBA00022679"/>
    </source>
</evidence>
<dbReference type="SUPFAM" id="SSF53448">
    <property type="entry name" value="Nucleotide-diphospho-sugar transferases"/>
    <property type="match status" value="1"/>
</dbReference>
<reference evidence="4 6" key="1">
    <citation type="submission" date="2016-10" db="EMBL/GenBank/DDBJ databases">
        <title>Genome sequence of Lactobacillus reuteri 121, a source of glucan and fructan exopolysaccharides.</title>
        <authorList>
            <person name="Gangoiti J."/>
            <person name="Lammerts Van Bueren A."/>
            <person name="Dijkhuizen L."/>
        </authorList>
    </citation>
    <scope>NUCLEOTIDE SEQUENCE [LARGE SCALE GENOMIC DNA]</scope>
    <source>
        <strain evidence="4 6">121</strain>
    </source>
</reference>
<sequence length="324" mass="38142">MMPAKVSIVVPIYNVEAYLEKALASIQQQSYRELKVIMVNDGSTDHSVEIAQRFLQDSRFMLVSQKNQGLSAARNTGLKYVDSEYVYFFDSDDQIAPNLIETALAVFNKNRIDLISFESELVNHQEEFLPPFELTNLDVITREELLMRLLSKRVMMTAWSYITRTKILLDNNILFPVGKKFEDENTAAKIFSSISKAAVLTGKNGPYFYLQDRQGSIMTEAHNHASLSQLDDRRYIFKDEYLFLKQQNSLPVNYLNDWYFNKLLTTYNMYRNLLIDDNNRSYFRTYKNELLAFQRENHIKLTMQMRKRLLKMKYPLITKLRNYL</sequence>
<dbReference type="Proteomes" id="UP000189795">
    <property type="component" value="Unassembled WGS sequence"/>
</dbReference>
<dbReference type="Gene3D" id="3.90.550.10">
    <property type="entry name" value="Spore Coat Polysaccharide Biosynthesis Protein SpsA, Chain A"/>
    <property type="match status" value="1"/>
</dbReference>
<dbReference type="EMBL" id="MKQH01000012">
    <property type="protein sequence ID" value="OJI11526.1"/>
    <property type="molecule type" value="Genomic_DNA"/>
</dbReference>
<gene>
    <name evidence="5" type="ORF">B5D07_05740</name>
    <name evidence="4" type="ORF">BJI45_02260</name>
</gene>
<comment type="caution">
    <text evidence="5">The sequence shown here is derived from an EMBL/GenBank/DDBJ whole genome shotgun (WGS) entry which is preliminary data.</text>
</comment>
<dbReference type="RefSeq" id="WP_079376079.1">
    <property type="nucleotide sequence ID" value="NZ_JBNPKH010000029.1"/>
</dbReference>
<evidence type="ECO:0000259" key="3">
    <source>
        <dbReference type="Pfam" id="PF00535"/>
    </source>
</evidence>
<evidence type="ECO:0000313" key="5">
    <source>
        <dbReference type="EMBL" id="OPG88387.1"/>
    </source>
</evidence>
<keyword evidence="2" id="KW-0808">Transferase</keyword>
<reference evidence="5 7" key="2">
    <citation type="submission" date="2017-03" db="EMBL/GenBank/DDBJ databases">
        <title>Antibiotic resistance of probiotic microorganisms.</title>
        <authorList>
            <person name="Sanudo A.I."/>
            <person name="Olivares M."/>
            <person name="Banuelos O."/>
        </authorList>
    </citation>
    <scope>NUCLEOTIDE SEQUENCE [LARGE SCALE GENOMIC DNA]</scope>
    <source>
        <strain evidence="5 7">CECT8605</strain>
    </source>
</reference>
<dbReference type="Proteomes" id="UP000184174">
    <property type="component" value="Unassembled WGS sequence"/>
</dbReference>
<proteinExistence type="predicted"/>
<evidence type="ECO:0000256" key="1">
    <source>
        <dbReference type="ARBA" id="ARBA00022676"/>
    </source>
</evidence>
<organism evidence="5 7">
    <name type="scientific">Limosilactobacillus reuteri</name>
    <name type="common">Lactobacillus reuteri</name>
    <dbReference type="NCBI Taxonomy" id="1598"/>
    <lineage>
        <taxon>Bacteria</taxon>
        <taxon>Bacillati</taxon>
        <taxon>Bacillota</taxon>
        <taxon>Bacilli</taxon>
        <taxon>Lactobacillales</taxon>
        <taxon>Lactobacillaceae</taxon>
        <taxon>Limosilactobacillus</taxon>
    </lineage>
</organism>
<dbReference type="AlphaFoldDB" id="A0A1V4FLI3"/>
<feature type="domain" description="Glycosyltransferase 2-like" evidence="3">
    <location>
        <begin position="7"/>
        <end position="131"/>
    </location>
</feature>
<dbReference type="PANTHER" id="PTHR22916">
    <property type="entry name" value="GLYCOSYLTRANSFERASE"/>
    <property type="match status" value="1"/>
</dbReference>
<dbReference type="PANTHER" id="PTHR22916:SF51">
    <property type="entry name" value="GLYCOSYLTRANSFERASE EPSH-RELATED"/>
    <property type="match status" value="1"/>
</dbReference>
<dbReference type="EMBL" id="MWVS01000064">
    <property type="protein sequence ID" value="OPG88387.1"/>
    <property type="molecule type" value="Genomic_DNA"/>
</dbReference>
<evidence type="ECO:0000313" key="7">
    <source>
        <dbReference type="Proteomes" id="UP000189795"/>
    </source>
</evidence>
<dbReference type="InterPro" id="IPR029044">
    <property type="entry name" value="Nucleotide-diphossugar_trans"/>
</dbReference>
<dbReference type="GO" id="GO:0016757">
    <property type="term" value="F:glycosyltransferase activity"/>
    <property type="evidence" value="ECO:0007669"/>
    <property type="project" value="UniProtKB-KW"/>
</dbReference>
<evidence type="ECO:0000313" key="6">
    <source>
        <dbReference type="Proteomes" id="UP000184174"/>
    </source>
</evidence>
<name>A0A1V4FLI3_LIMRT</name>
<keyword evidence="1" id="KW-0328">Glycosyltransferase</keyword>
<protein>
    <submittedName>
        <fullName evidence="4">Glycosyltransferase</fullName>
    </submittedName>
</protein>